<evidence type="ECO:0000313" key="2">
    <source>
        <dbReference type="Proteomes" id="UP000321083"/>
    </source>
</evidence>
<evidence type="ECO:0000313" key="1">
    <source>
        <dbReference type="EMBL" id="TWW08137.1"/>
    </source>
</evidence>
<dbReference type="EMBL" id="SRHE01000823">
    <property type="protein sequence ID" value="TWW08137.1"/>
    <property type="molecule type" value="Genomic_DNA"/>
</dbReference>
<dbReference type="PANTHER" id="PTHR38133:SF1">
    <property type="entry name" value="SLR1429 PROTEIN"/>
    <property type="match status" value="1"/>
</dbReference>
<organism evidence="1 2">
    <name type="scientific">Planctomyces bekefii</name>
    <dbReference type="NCBI Taxonomy" id="1653850"/>
    <lineage>
        <taxon>Bacteria</taxon>
        <taxon>Pseudomonadati</taxon>
        <taxon>Planctomycetota</taxon>
        <taxon>Planctomycetia</taxon>
        <taxon>Planctomycetales</taxon>
        <taxon>Planctomycetaceae</taxon>
        <taxon>Planctomyces</taxon>
    </lineage>
</organism>
<keyword evidence="2" id="KW-1185">Reference proteome</keyword>
<protein>
    <recommendedName>
        <fullName evidence="3">SWIM-type domain-containing protein</fullName>
    </recommendedName>
</protein>
<dbReference type="PANTHER" id="PTHR38133">
    <property type="entry name" value="SLR1429 PROTEIN"/>
    <property type="match status" value="1"/>
</dbReference>
<name>A0A5C6M1D8_9PLAN</name>
<gene>
    <name evidence="1" type="ORF">E3A20_27350</name>
</gene>
<sequence>MSRYGRGSGDWGGGWGPYVSVSEKKELGRRAAAKLAKKEGRDPCPVQAVGRELAKTFWGKKWCENLDRYSSIANRLPRGATYVRNGSVADLVIESGRVRAIVGGSEAYTVTIRIGTLSSKTWKAIQRDCASGIETLLELLQGRFSTQVMTRLTQERGGLFPEKSEISMSCSCPDAAGVCKHIATETE</sequence>
<evidence type="ECO:0008006" key="3">
    <source>
        <dbReference type="Google" id="ProtNLM"/>
    </source>
</evidence>
<reference evidence="1 2" key="2">
    <citation type="submission" date="2019-08" db="EMBL/GenBank/DDBJ databases">
        <authorList>
            <person name="Henke P."/>
        </authorList>
    </citation>
    <scope>NUCLEOTIDE SEQUENCE [LARGE SCALE GENOMIC DNA]</scope>
    <source>
        <strain evidence="1">Phe10_nw2017</strain>
    </source>
</reference>
<accession>A0A5C6M1D8</accession>
<comment type="caution">
    <text evidence="1">The sequence shown here is derived from an EMBL/GenBank/DDBJ whole genome shotgun (WGS) entry which is preliminary data.</text>
</comment>
<dbReference type="AlphaFoldDB" id="A0A5C6M1D8"/>
<reference evidence="1 2" key="1">
    <citation type="submission" date="2019-08" db="EMBL/GenBank/DDBJ databases">
        <title>100 year-old enigma solved: identification of Planctomyces bekefii, the type genus and species of the phylum Planctomycetes.</title>
        <authorList>
            <person name="Svetlana D.N."/>
            <person name="Overmann J."/>
        </authorList>
    </citation>
    <scope>NUCLEOTIDE SEQUENCE [LARGE SCALE GENOMIC DNA]</scope>
    <source>
        <strain evidence="1">Phe10_nw2017</strain>
    </source>
</reference>
<proteinExistence type="predicted"/>
<dbReference type="Proteomes" id="UP000321083">
    <property type="component" value="Unassembled WGS sequence"/>
</dbReference>